<dbReference type="AlphaFoldDB" id="A0A6C0CXG1"/>
<accession>A0A6C0CXG1</accession>
<organism evidence="1">
    <name type="scientific">viral metagenome</name>
    <dbReference type="NCBI Taxonomy" id="1070528"/>
    <lineage>
        <taxon>unclassified sequences</taxon>
        <taxon>metagenomes</taxon>
        <taxon>organismal metagenomes</taxon>
    </lineage>
</organism>
<name>A0A6C0CXG1_9ZZZZ</name>
<sequence length="298" mass="33590">MSCNSNECSSNIYSNSKIYEPTNSHCLNLYPIISIATLYNYYQGCGENECNTNSVINKGNKIILNVIDLAEDEFFNMFYYTSAKYFCVNKANTSNRSIVLGCQTYVSNDSRVHKLSLYNEVIKSFEQNCNVSANNINPAALISLQREVYNTQSLASICGTQLGLSWDQVIANLILGGYIEHGCENSVAIIIFQVNLNYHSCALNVDLTITFQYKVPIFGYILKNVAPPYSNAQEVFPTTSRDKEVGSPKSSKKPKYNIQSLANKLKDIEELILDTNDEEFEFSDNEYKHNNSDTDKDD</sequence>
<protein>
    <submittedName>
        <fullName evidence="1">Uncharacterized protein</fullName>
    </submittedName>
</protein>
<reference evidence="1" key="1">
    <citation type="journal article" date="2020" name="Nature">
        <title>Giant virus diversity and host interactions through global metagenomics.</title>
        <authorList>
            <person name="Schulz F."/>
            <person name="Roux S."/>
            <person name="Paez-Espino D."/>
            <person name="Jungbluth S."/>
            <person name="Walsh D.A."/>
            <person name="Denef V.J."/>
            <person name="McMahon K.D."/>
            <person name="Konstantinidis K.T."/>
            <person name="Eloe-Fadrosh E.A."/>
            <person name="Kyrpides N.C."/>
            <person name="Woyke T."/>
        </authorList>
    </citation>
    <scope>NUCLEOTIDE SEQUENCE</scope>
    <source>
        <strain evidence="1">GVMAG-M-3300022752-66</strain>
    </source>
</reference>
<evidence type="ECO:0000313" key="1">
    <source>
        <dbReference type="EMBL" id="QHT08454.1"/>
    </source>
</evidence>
<proteinExistence type="predicted"/>
<dbReference type="EMBL" id="MN739496">
    <property type="protein sequence ID" value="QHT08454.1"/>
    <property type="molecule type" value="Genomic_DNA"/>
</dbReference>